<dbReference type="EMBL" id="JAGQLK010000058">
    <property type="protein sequence ID" value="MCA9383349.1"/>
    <property type="molecule type" value="Genomic_DNA"/>
</dbReference>
<reference evidence="2" key="1">
    <citation type="submission" date="2020-04" db="EMBL/GenBank/DDBJ databases">
        <authorList>
            <person name="Zhang T."/>
        </authorList>
    </citation>
    <scope>NUCLEOTIDE SEQUENCE</scope>
    <source>
        <strain evidence="2">HKST-UBA14</strain>
    </source>
</reference>
<dbReference type="AlphaFoldDB" id="A0A955L5M8"/>
<sequence>MANNKKIKTEDNSRSIPFRMIFKILVVLVVLFTLGTINLVLIDYYQATRPQEPEVIPQVYNQDEYNIVYLDNNLFYFCLIEDFNPDYLKCNEPFYLVRKREDNPETGEQTEQVFVKSPEEEEIYSPDGAIYLNKDKIVYIAKIGESSPVLEYINSLP</sequence>
<organism evidence="2 3">
    <name type="scientific">Candidatus Dojkabacteria bacterium</name>
    <dbReference type="NCBI Taxonomy" id="2099670"/>
    <lineage>
        <taxon>Bacteria</taxon>
        <taxon>Candidatus Dojkabacteria</taxon>
    </lineage>
</organism>
<name>A0A955L5M8_9BACT</name>
<keyword evidence="1" id="KW-0812">Transmembrane</keyword>
<protein>
    <submittedName>
        <fullName evidence="2">Uncharacterized protein</fullName>
    </submittedName>
</protein>
<accession>A0A955L5M8</accession>
<comment type="caution">
    <text evidence="2">The sequence shown here is derived from an EMBL/GenBank/DDBJ whole genome shotgun (WGS) entry which is preliminary data.</text>
</comment>
<evidence type="ECO:0000256" key="1">
    <source>
        <dbReference type="SAM" id="Phobius"/>
    </source>
</evidence>
<feature type="transmembrane region" description="Helical" evidence="1">
    <location>
        <begin position="21"/>
        <end position="42"/>
    </location>
</feature>
<evidence type="ECO:0000313" key="3">
    <source>
        <dbReference type="Proteomes" id="UP000783287"/>
    </source>
</evidence>
<keyword evidence="1" id="KW-1133">Transmembrane helix</keyword>
<proteinExistence type="predicted"/>
<reference evidence="2" key="2">
    <citation type="journal article" date="2021" name="Microbiome">
        <title>Successional dynamics and alternative stable states in a saline activated sludge microbial community over 9 years.</title>
        <authorList>
            <person name="Wang Y."/>
            <person name="Ye J."/>
            <person name="Ju F."/>
            <person name="Liu L."/>
            <person name="Boyd J.A."/>
            <person name="Deng Y."/>
            <person name="Parks D.H."/>
            <person name="Jiang X."/>
            <person name="Yin X."/>
            <person name="Woodcroft B.J."/>
            <person name="Tyson G.W."/>
            <person name="Hugenholtz P."/>
            <person name="Polz M.F."/>
            <person name="Zhang T."/>
        </authorList>
    </citation>
    <scope>NUCLEOTIDE SEQUENCE</scope>
    <source>
        <strain evidence="2">HKST-UBA14</strain>
    </source>
</reference>
<dbReference type="Proteomes" id="UP000783287">
    <property type="component" value="Unassembled WGS sequence"/>
</dbReference>
<keyword evidence="1" id="KW-0472">Membrane</keyword>
<evidence type="ECO:0000313" key="2">
    <source>
        <dbReference type="EMBL" id="MCA9383349.1"/>
    </source>
</evidence>
<gene>
    <name evidence="2" type="ORF">KC909_03215</name>
</gene>